<dbReference type="Gene3D" id="3.40.50.80">
    <property type="entry name" value="Nucleotide-binding domain of ferredoxin-NADP reductase (FNR) module"/>
    <property type="match status" value="1"/>
</dbReference>
<dbReference type="AlphaFoldDB" id="A0A6I3ISK5"/>
<dbReference type="PANTHER" id="PTHR30157">
    <property type="entry name" value="FERRIC REDUCTASE, NADPH-DEPENDENT"/>
    <property type="match status" value="1"/>
</dbReference>
<dbReference type="InterPro" id="IPR039374">
    <property type="entry name" value="SIP_fam"/>
</dbReference>
<dbReference type="CDD" id="cd06193">
    <property type="entry name" value="siderophore_interacting"/>
    <property type="match status" value="1"/>
</dbReference>
<name>A0A6I3ISK5_9MICO</name>
<evidence type="ECO:0000259" key="1">
    <source>
        <dbReference type="PROSITE" id="PS51384"/>
    </source>
</evidence>
<dbReference type="InterPro" id="IPR017938">
    <property type="entry name" value="Riboflavin_synthase-like_b-brl"/>
</dbReference>
<protein>
    <submittedName>
        <fullName evidence="2">Siderophore-interacting protein</fullName>
    </submittedName>
</protein>
<reference evidence="2 3" key="1">
    <citation type="submission" date="2019-11" db="EMBL/GenBank/DDBJ databases">
        <title>Whole genome sequencing identifies a novel species of the genus Arsenicicoccus isolated from human blood.</title>
        <authorList>
            <person name="Jeong J.H."/>
            <person name="Kweon O.J."/>
            <person name="Kim H.R."/>
            <person name="Kim T.-H."/>
            <person name="Ha S.-M."/>
            <person name="Lee M.-K."/>
        </authorList>
    </citation>
    <scope>NUCLEOTIDE SEQUENCE [LARGE SCALE GENOMIC DNA]</scope>
    <source>
        <strain evidence="2 3">MKL-02</strain>
    </source>
</reference>
<dbReference type="InterPro" id="IPR007037">
    <property type="entry name" value="SIP_rossman_dom"/>
</dbReference>
<dbReference type="InterPro" id="IPR013113">
    <property type="entry name" value="SIP_FAD-bd"/>
</dbReference>
<dbReference type="Pfam" id="PF08021">
    <property type="entry name" value="FAD_binding_9"/>
    <property type="match status" value="1"/>
</dbReference>
<dbReference type="Pfam" id="PF04954">
    <property type="entry name" value="SIP"/>
    <property type="match status" value="1"/>
</dbReference>
<dbReference type="InterPro" id="IPR017927">
    <property type="entry name" value="FAD-bd_FR_type"/>
</dbReference>
<feature type="domain" description="FAD-binding FR-type" evidence="1">
    <location>
        <begin position="34"/>
        <end position="164"/>
    </location>
</feature>
<gene>
    <name evidence="2" type="ORF">GGG17_06685</name>
</gene>
<comment type="caution">
    <text evidence="2">The sequence shown here is derived from an EMBL/GenBank/DDBJ whole genome shotgun (WGS) entry which is preliminary data.</text>
</comment>
<organism evidence="2 3">
    <name type="scientific">Arsenicicoccus cauae</name>
    <dbReference type="NCBI Taxonomy" id="2663847"/>
    <lineage>
        <taxon>Bacteria</taxon>
        <taxon>Bacillati</taxon>
        <taxon>Actinomycetota</taxon>
        <taxon>Actinomycetes</taxon>
        <taxon>Micrococcales</taxon>
        <taxon>Intrasporangiaceae</taxon>
        <taxon>Arsenicicoccus</taxon>
    </lineage>
</organism>
<keyword evidence="3" id="KW-1185">Reference proteome</keyword>
<dbReference type="Gene3D" id="2.40.30.10">
    <property type="entry name" value="Translation factors"/>
    <property type="match status" value="1"/>
</dbReference>
<dbReference type="Proteomes" id="UP000431092">
    <property type="component" value="Unassembled WGS sequence"/>
</dbReference>
<dbReference type="PROSITE" id="PS51384">
    <property type="entry name" value="FAD_FR"/>
    <property type="match status" value="1"/>
</dbReference>
<evidence type="ECO:0000313" key="2">
    <source>
        <dbReference type="EMBL" id="MTB71659.1"/>
    </source>
</evidence>
<sequence length="284" mass="30791">MPMVQYGVLERTTAAAYAAAYATTTAMPPRRAFYPQLEAQVTALQQLSPAFRRVTITAGGLADLTLTGPDEYLGLFLPQPAGNLHLPANMLNPRTALAAMPEPLRPDLRWYTIRAHRPERAEIDVDIVCTGHDGPGSRWIRSVCVGDEVGLRIQAAPYGSAPPTGHHLLLADETGLPGQLAILDAYADDPGRRFTAVVEVPTEGFLHDEVREAGVHVVYRGEGEPGSAMLPALRACGIADVDYAWACAEAATVAAVRRHLVRERDVPRRRVMASGFWKVGQARL</sequence>
<dbReference type="GO" id="GO:0016491">
    <property type="term" value="F:oxidoreductase activity"/>
    <property type="evidence" value="ECO:0007669"/>
    <property type="project" value="InterPro"/>
</dbReference>
<dbReference type="EMBL" id="WLVL01000023">
    <property type="protein sequence ID" value="MTB71659.1"/>
    <property type="molecule type" value="Genomic_DNA"/>
</dbReference>
<dbReference type="InterPro" id="IPR039261">
    <property type="entry name" value="FNR_nucleotide-bd"/>
</dbReference>
<dbReference type="SUPFAM" id="SSF63380">
    <property type="entry name" value="Riboflavin synthase domain-like"/>
    <property type="match status" value="1"/>
</dbReference>
<accession>A0A6I3ISK5</accession>
<evidence type="ECO:0000313" key="3">
    <source>
        <dbReference type="Proteomes" id="UP000431092"/>
    </source>
</evidence>
<proteinExistence type="predicted"/>
<dbReference type="PANTHER" id="PTHR30157:SF0">
    <property type="entry name" value="NADPH-DEPENDENT FERRIC-CHELATE REDUCTASE"/>
    <property type="match status" value="1"/>
</dbReference>